<dbReference type="Proteomes" id="UP000008068">
    <property type="component" value="Unassembled WGS sequence"/>
</dbReference>
<evidence type="ECO:0000256" key="1">
    <source>
        <dbReference type="SAM" id="Phobius"/>
    </source>
</evidence>
<dbReference type="EMBL" id="GL379844">
    <property type="protein sequence ID" value="EGT53873.1"/>
    <property type="molecule type" value="Genomic_DNA"/>
</dbReference>
<dbReference type="Gene3D" id="3.40.720.10">
    <property type="entry name" value="Alkaline Phosphatase, subunit A"/>
    <property type="match status" value="1"/>
</dbReference>
<keyword evidence="1" id="KW-0812">Transmembrane</keyword>
<dbReference type="Pfam" id="PF02995">
    <property type="entry name" value="DUF229"/>
    <property type="match status" value="2"/>
</dbReference>
<dbReference type="AlphaFoldDB" id="G0N6N8"/>
<dbReference type="eggNOG" id="KOG0842">
    <property type="taxonomic scope" value="Eukaryota"/>
</dbReference>
<dbReference type="InParanoid" id="G0N6N8"/>
<evidence type="ECO:0000313" key="2">
    <source>
        <dbReference type="EMBL" id="EGT53873.1"/>
    </source>
</evidence>
<proteinExistence type="predicted"/>
<protein>
    <submittedName>
        <fullName evidence="2">Uncharacterized protein</fullName>
    </submittedName>
</protein>
<organism evidence="3">
    <name type="scientific">Caenorhabditis brenneri</name>
    <name type="common">Nematode worm</name>
    <dbReference type="NCBI Taxonomy" id="135651"/>
    <lineage>
        <taxon>Eukaryota</taxon>
        <taxon>Metazoa</taxon>
        <taxon>Ecdysozoa</taxon>
        <taxon>Nematoda</taxon>
        <taxon>Chromadorea</taxon>
        <taxon>Rhabditida</taxon>
        <taxon>Rhabditina</taxon>
        <taxon>Rhabditomorpha</taxon>
        <taxon>Rhabditoidea</taxon>
        <taxon>Rhabditidae</taxon>
        <taxon>Peloderinae</taxon>
        <taxon>Caenorhabditis</taxon>
    </lineage>
</organism>
<dbReference type="HOGENOM" id="CLU_018076_1_0_1"/>
<dbReference type="InterPro" id="IPR004245">
    <property type="entry name" value="DUF229"/>
</dbReference>
<reference evidence="3" key="1">
    <citation type="submission" date="2011-07" db="EMBL/GenBank/DDBJ databases">
        <authorList>
            <consortium name="Caenorhabditis brenneri Sequencing and Analysis Consortium"/>
            <person name="Wilson R.K."/>
        </authorList>
    </citation>
    <scope>NUCLEOTIDE SEQUENCE [LARGE SCALE GENOMIC DNA]</scope>
    <source>
        <strain evidence="3">PB2801</strain>
    </source>
</reference>
<sequence>MRSHSKGLRQNPILYRFLFIFFYMIYVLPKTEKSETTVKVATPFRSVESDRNSQKVCALPDYDIWFEDVKQAMIGYNPMKDCDESFEKWTKLENFTWRIVKDGANCKARIADPPKPIFSNPPNVFIFTIDSMNTGMARRFLPKFLSYFESELKGVEFPFVNKVGENSQPNGFPLWFGKSIETGVIENWKEVKPDWNATEHCATYLDNSTHIFKEFKDLGYTVRQEYFLSHFTINSRHYCLKTGQTQWLIPGHFVKDSKNFRQITSNSCLQWFVRDELRRKRMLLDRPIFSWVWLASLAHSYLDGVARADDYLVEYFKKHQKIFENSFVFFLADHGLRFVEVKTEYMETEIASFERHNPHLAISVPNKIREENPDILSTLRMNSQTLQTHYDTRATLMDILKVTSLIEYGYSKLFKTYKLAVQTNKAHFESMLIYDEEKDEVKFTKVVRLDNYGDTADCTATIRTEPLCHCKDWWSWLSNIYSFSII</sequence>
<evidence type="ECO:0000313" key="3">
    <source>
        <dbReference type="Proteomes" id="UP000008068"/>
    </source>
</evidence>
<dbReference type="PANTHER" id="PTHR10974">
    <property type="entry name" value="FI08016P-RELATED"/>
    <property type="match status" value="1"/>
</dbReference>
<dbReference type="STRING" id="135651.G0N6N8"/>
<dbReference type="OrthoDB" id="5782315at2759"/>
<gene>
    <name evidence="2" type="ORF">CAEBREN_14966</name>
</gene>
<dbReference type="PANTHER" id="PTHR10974:SF5">
    <property type="entry name" value="SULFATASE DOMAIN-CONTAINING PROTEIN"/>
    <property type="match status" value="1"/>
</dbReference>
<feature type="transmembrane region" description="Helical" evidence="1">
    <location>
        <begin position="12"/>
        <end position="29"/>
    </location>
</feature>
<name>G0N6N8_CAEBE</name>
<keyword evidence="1" id="KW-0472">Membrane</keyword>
<keyword evidence="3" id="KW-1185">Reference proteome</keyword>
<dbReference type="GO" id="GO:0005615">
    <property type="term" value="C:extracellular space"/>
    <property type="evidence" value="ECO:0007669"/>
    <property type="project" value="TreeGrafter"/>
</dbReference>
<accession>G0N6N8</accession>
<keyword evidence="1" id="KW-1133">Transmembrane helix</keyword>
<dbReference type="SUPFAM" id="SSF53649">
    <property type="entry name" value="Alkaline phosphatase-like"/>
    <property type="match status" value="1"/>
</dbReference>
<dbReference type="CDD" id="cd16021">
    <property type="entry name" value="ALP_like"/>
    <property type="match status" value="1"/>
</dbReference>
<dbReference type="InterPro" id="IPR017850">
    <property type="entry name" value="Alkaline_phosphatase_core_sf"/>
</dbReference>